<reference evidence="1 2" key="1">
    <citation type="submission" date="2019-09" db="EMBL/GenBank/DDBJ databases">
        <title>Chitinophaga ginsengihumi sp. nov., isolated from soil of ginseng rhizosphere.</title>
        <authorList>
            <person name="Lee J."/>
        </authorList>
    </citation>
    <scope>NUCLEOTIDE SEQUENCE [LARGE SCALE GENOMIC DNA]</scope>
    <source>
        <strain evidence="1 2">BN140078</strain>
    </source>
</reference>
<keyword evidence="1" id="KW-0808">Transferase</keyword>
<name>A0A5B2VMM5_9BACT</name>
<evidence type="ECO:0000313" key="2">
    <source>
        <dbReference type="Proteomes" id="UP000324611"/>
    </source>
</evidence>
<dbReference type="SUPFAM" id="SSF53448">
    <property type="entry name" value="Nucleotide-diphospho-sugar transferases"/>
    <property type="match status" value="1"/>
</dbReference>
<protein>
    <submittedName>
        <fullName evidence="1">Nucleotide-diphospho-sugar transferase</fullName>
    </submittedName>
</protein>
<dbReference type="GO" id="GO:0016740">
    <property type="term" value="F:transferase activity"/>
    <property type="evidence" value="ECO:0007669"/>
    <property type="project" value="UniProtKB-KW"/>
</dbReference>
<dbReference type="Proteomes" id="UP000324611">
    <property type="component" value="Unassembled WGS sequence"/>
</dbReference>
<reference evidence="1 2" key="2">
    <citation type="submission" date="2019-09" db="EMBL/GenBank/DDBJ databases">
        <authorList>
            <person name="Jin C."/>
        </authorList>
    </citation>
    <scope>NUCLEOTIDE SEQUENCE [LARGE SCALE GENOMIC DNA]</scope>
    <source>
        <strain evidence="1 2">BN140078</strain>
    </source>
</reference>
<comment type="caution">
    <text evidence="1">The sequence shown here is derived from an EMBL/GenBank/DDBJ whole genome shotgun (WGS) entry which is preliminary data.</text>
</comment>
<dbReference type="InterPro" id="IPR029044">
    <property type="entry name" value="Nucleotide-diphossugar_trans"/>
</dbReference>
<organism evidence="1 2">
    <name type="scientific">Chitinophaga agrisoli</name>
    <dbReference type="NCBI Taxonomy" id="2607653"/>
    <lineage>
        <taxon>Bacteria</taxon>
        <taxon>Pseudomonadati</taxon>
        <taxon>Bacteroidota</taxon>
        <taxon>Chitinophagia</taxon>
        <taxon>Chitinophagales</taxon>
        <taxon>Chitinophagaceae</taxon>
        <taxon>Chitinophaga</taxon>
    </lineage>
</organism>
<evidence type="ECO:0000313" key="1">
    <source>
        <dbReference type="EMBL" id="KAA2239910.1"/>
    </source>
</evidence>
<proteinExistence type="predicted"/>
<accession>A0A5B2VMM5</accession>
<gene>
    <name evidence="1" type="ORF">F0L74_27375</name>
</gene>
<keyword evidence="2" id="KW-1185">Reference proteome</keyword>
<dbReference type="EMBL" id="VUOC01000004">
    <property type="protein sequence ID" value="KAA2239910.1"/>
    <property type="molecule type" value="Genomic_DNA"/>
</dbReference>
<dbReference type="Gene3D" id="3.90.550.10">
    <property type="entry name" value="Spore Coat Polysaccharide Biosynthesis Protein SpsA, Chain A"/>
    <property type="match status" value="1"/>
</dbReference>
<dbReference type="RefSeq" id="WP_149841087.1">
    <property type="nucleotide sequence ID" value="NZ_VUOC01000004.1"/>
</dbReference>
<sequence length="311" mass="36220">MLQTPVLLLVFNRPHLAMQVFEQIRLQQPAQLFIAADGPRPRKAGEHALCKQTREQLLAGIDWPCEVHTLFRPANMGCGKAVSAALDWFFHQVEEGIILEDDCLPDQTFFTFCEAMLHRYRHHETVMHINGSNFQAGAQRGEGSYYCSRFSHVWGWASWRRAWRQYDYSLRIYRDAPRKGLNARLRYELRAINHKTTDTWDVQWFMTVWFNQGWAITPNVCLIKNIGYGKDATHTRRVHRWFHKIVYGKISSITHPAKLAVDTAADRYSLQTLFPSNLLVISIKRIVKKNTLLYSLCKRITQIAVIIMICN</sequence>
<dbReference type="AlphaFoldDB" id="A0A5B2VMM5"/>